<comment type="function">
    <text evidence="2">Converts GTP to 7,8-dihydroneopterin triphosphate.</text>
</comment>
<dbReference type="RefSeq" id="WP_092492845.1">
    <property type="nucleotide sequence ID" value="NZ_FNKD01000002.1"/>
</dbReference>
<dbReference type="PANTHER" id="PTHR36445">
    <property type="entry name" value="GTP CYCLOHYDROLASE MPTA"/>
    <property type="match status" value="1"/>
</dbReference>
<reference evidence="4 5" key="1">
    <citation type="submission" date="2016-10" db="EMBL/GenBank/DDBJ databases">
        <authorList>
            <person name="de Groot N.N."/>
        </authorList>
    </citation>
    <scope>NUCLEOTIDE SEQUENCE [LARGE SCALE GENOMIC DNA]</scope>
    <source>
        <strain evidence="4 5">CGMCC 1.10449</strain>
    </source>
</reference>
<comment type="catalytic activity">
    <reaction evidence="2">
        <text>GTP + H2O = 7,8-dihydroneopterin 3'-triphosphate + formate + H(+)</text>
        <dbReference type="Rhea" id="RHEA:17473"/>
        <dbReference type="ChEBI" id="CHEBI:15377"/>
        <dbReference type="ChEBI" id="CHEBI:15378"/>
        <dbReference type="ChEBI" id="CHEBI:15740"/>
        <dbReference type="ChEBI" id="CHEBI:37565"/>
        <dbReference type="ChEBI" id="CHEBI:58462"/>
        <dbReference type="EC" id="3.5.4.16"/>
    </reaction>
</comment>
<proteinExistence type="inferred from homology"/>
<feature type="region of interest" description="Disordered" evidence="3">
    <location>
        <begin position="1"/>
        <end position="37"/>
    </location>
</feature>
<dbReference type="NCBIfam" id="NF010200">
    <property type="entry name" value="PRK13674.1-1"/>
    <property type="match status" value="1"/>
</dbReference>
<keyword evidence="5" id="KW-1185">Reference proteome</keyword>
<dbReference type="GO" id="GO:0003934">
    <property type="term" value="F:GTP cyclohydrolase I activity"/>
    <property type="evidence" value="ECO:0007669"/>
    <property type="project" value="UniProtKB-UniRule"/>
</dbReference>
<dbReference type="UniPathway" id="UPA00848">
    <property type="reaction ID" value="UER00151"/>
</dbReference>
<protein>
    <recommendedName>
        <fullName evidence="2">GTP cyclohydrolase FolE2</fullName>
        <ecNumber evidence="2">3.5.4.16</ecNumber>
    </recommendedName>
</protein>
<dbReference type="GO" id="GO:0046654">
    <property type="term" value="P:tetrahydrofolate biosynthetic process"/>
    <property type="evidence" value="ECO:0007669"/>
    <property type="project" value="UniProtKB-UniRule"/>
</dbReference>
<accession>A0A1H1C2W7</accession>
<dbReference type="HAMAP" id="MF_01527_B">
    <property type="entry name" value="GTP_cyclohydrol_B"/>
    <property type="match status" value="1"/>
</dbReference>
<sequence length="313" mass="35707">MDKIKSFPKKQLPNKIQRHKLFGSVQPGPRTKPSEKKEMADLQNTKKDFLFDLDEVGIENVKHPITVKSSLVPNEQTTIGTFKFSSSIDKASKGTNMSRFTEQLQSYYQKGFTVDLLTLKTFTKDLADRLKQSDAEVEVSFPWFYERKGPQSNLPGMNHADITLNVKYDDVKGYTIQASLASLITTLCPCSKEISEYSAHNQRGLVKMTVSLADDFDERLLDWKETLLEAAESNASSRLHPVLKRPDEKMVTEQAYENPRFVEDMVRLVAADIYEMPFVTKFSVKCRNEESIHMHDAIASVTYDKLQNEMNEG</sequence>
<feature type="site" description="May be catalytically important" evidence="2">
    <location>
        <position position="188"/>
    </location>
</feature>
<gene>
    <name evidence="2" type="primary">folE2</name>
    <name evidence="4" type="ORF">SAMN05216231_2024</name>
</gene>
<dbReference type="AlphaFoldDB" id="A0A1H1C2W7"/>
<evidence type="ECO:0000256" key="2">
    <source>
        <dbReference type="HAMAP-Rule" id="MF_01527"/>
    </source>
</evidence>
<dbReference type="Pfam" id="PF02649">
    <property type="entry name" value="GCHY-1"/>
    <property type="match status" value="1"/>
</dbReference>
<dbReference type="Gene3D" id="3.10.270.10">
    <property type="entry name" value="Urate Oxidase"/>
    <property type="match status" value="1"/>
</dbReference>
<dbReference type="PANTHER" id="PTHR36445:SF1">
    <property type="entry name" value="GTP CYCLOHYDROLASE MPTA"/>
    <property type="match status" value="1"/>
</dbReference>
<dbReference type="Proteomes" id="UP000199444">
    <property type="component" value="Unassembled WGS sequence"/>
</dbReference>
<evidence type="ECO:0000256" key="3">
    <source>
        <dbReference type="SAM" id="MobiDB-lite"/>
    </source>
</evidence>
<dbReference type="EC" id="3.5.4.16" evidence="2"/>
<evidence type="ECO:0000313" key="4">
    <source>
        <dbReference type="EMBL" id="SDQ58006.1"/>
    </source>
</evidence>
<evidence type="ECO:0000256" key="1">
    <source>
        <dbReference type="ARBA" id="ARBA00022801"/>
    </source>
</evidence>
<dbReference type="STRING" id="553311.SAMN05216231_2024"/>
<keyword evidence="1 2" id="KW-0378">Hydrolase</keyword>
<organism evidence="4 5">
    <name type="scientific">Virgibacillus salinus</name>
    <dbReference type="NCBI Taxonomy" id="553311"/>
    <lineage>
        <taxon>Bacteria</taxon>
        <taxon>Bacillati</taxon>
        <taxon>Bacillota</taxon>
        <taxon>Bacilli</taxon>
        <taxon>Bacillales</taxon>
        <taxon>Bacillaceae</taxon>
        <taxon>Virgibacillus</taxon>
    </lineage>
</organism>
<dbReference type="EMBL" id="FNKD01000002">
    <property type="protein sequence ID" value="SDQ58006.1"/>
    <property type="molecule type" value="Genomic_DNA"/>
</dbReference>
<comment type="similarity">
    <text evidence="2">Belongs to the GTP cyclohydrolase IV family.</text>
</comment>
<comment type="pathway">
    <text evidence="2">Cofactor biosynthesis; 7,8-dihydroneopterin triphosphate biosynthesis; 7,8-dihydroneopterin triphosphate from GTP: step 1/1.</text>
</comment>
<evidence type="ECO:0000313" key="5">
    <source>
        <dbReference type="Proteomes" id="UP000199444"/>
    </source>
</evidence>
<dbReference type="InterPro" id="IPR022838">
    <property type="entry name" value="GTP_cyclohydrolase_FolE2"/>
</dbReference>
<dbReference type="InterPro" id="IPR003801">
    <property type="entry name" value="GTP_cyclohydrolase_FolE2/MptA"/>
</dbReference>
<name>A0A1H1C2W7_9BACI</name>